<comment type="caution">
    <text evidence="5">The sequence shown here is derived from an EMBL/GenBank/DDBJ whole genome shotgun (WGS) entry which is preliminary data.</text>
</comment>
<keyword evidence="6" id="KW-1185">Reference proteome</keyword>
<dbReference type="GO" id="GO:0005737">
    <property type="term" value="C:cytoplasm"/>
    <property type="evidence" value="ECO:0007669"/>
    <property type="project" value="TreeGrafter"/>
</dbReference>
<dbReference type="PROSITE" id="PS50896">
    <property type="entry name" value="LISH"/>
    <property type="match status" value="1"/>
</dbReference>
<dbReference type="InterPro" id="IPR008979">
    <property type="entry name" value="Galactose-bd-like_sf"/>
</dbReference>
<accession>A0A6G0YZ03</accession>
<keyword evidence="2" id="KW-0677">Repeat</keyword>
<dbReference type="InterPro" id="IPR010565">
    <property type="entry name" value="Muskelin_N"/>
</dbReference>
<dbReference type="InterPro" id="IPR052456">
    <property type="entry name" value="CTLH_complex_component"/>
</dbReference>
<evidence type="ECO:0000259" key="3">
    <source>
        <dbReference type="Pfam" id="PF06588"/>
    </source>
</evidence>
<keyword evidence="1" id="KW-0880">Kelch repeat</keyword>
<dbReference type="PANTHER" id="PTHR15526:SF5">
    <property type="entry name" value="MUSKELIN"/>
    <property type="match status" value="1"/>
</dbReference>
<evidence type="ECO:0000256" key="1">
    <source>
        <dbReference type="ARBA" id="ARBA00022441"/>
    </source>
</evidence>
<dbReference type="EMBL" id="VUJU01001880">
    <property type="protein sequence ID" value="KAF0763456.1"/>
    <property type="molecule type" value="Genomic_DNA"/>
</dbReference>
<evidence type="ECO:0000259" key="4">
    <source>
        <dbReference type="Pfam" id="PF24981"/>
    </source>
</evidence>
<proteinExistence type="predicted"/>
<organism evidence="5 6">
    <name type="scientific">Aphis craccivora</name>
    <name type="common">Cowpea aphid</name>
    <dbReference type="NCBI Taxonomy" id="307492"/>
    <lineage>
        <taxon>Eukaryota</taxon>
        <taxon>Metazoa</taxon>
        <taxon>Ecdysozoa</taxon>
        <taxon>Arthropoda</taxon>
        <taxon>Hexapoda</taxon>
        <taxon>Insecta</taxon>
        <taxon>Pterygota</taxon>
        <taxon>Neoptera</taxon>
        <taxon>Paraneoptera</taxon>
        <taxon>Hemiptera</taxon>
        <taxon>Sternorrhyncha</taxon>
        <taxon>Aphidomorpha</taxon>
        <taxon>Aphidoidea</taxon>
        <taxon>Aphididae</taxon>
        <taxon>Aphidini</taxon>
        <taxon>Aphis</taxon>
        <taxon>Aphis</taxon>
    </lineage>
</organism>
<protein>
    <submittedName>
        <fullName evidence="5">Muskelin</fullName>
    </submittedName>
</protein>
<dbReference type="AlphaFoldDB" id="A0A6G0YZ03"/>
<reference evidence="5 6" key="1">
    <citation type="submission" date="2019-08" db="EMBL/GenBank/DDBJ databases">
        <title>Whole genome of Aphis craccivora.</title>
        <authorList>
            <person name="Voronova N.V."/>
            <person name="Shulinski R.S."/>
            <person name="Bandarenka Y.V."/>
            <person name="Zhorov D.G."/>
            <person name="Warner D."/>
        </authorList>
    </citation>
    <scope>NUCLEOTIDE SEQUENCE [LARGE SCALE GENOMIC DNA]</scope>
    <source>
        <strain evidence="5">180601</strain>
        <tissue evidence="5">Whole Body</tissue>
    </source>
</reference>
<dbReference type="Gene3D" id="2.60.120.260">
    <property type="entry name" value="Galactose-binding domain-like"/>
    <property type="match status" value="1"/>
</dbReference>
<feature type="domain" description="Muskelin N-terminal" evidence="3">
    <location>
        <begin position="11"/>
        <end position="206"/>
    </location>
</feature>
<dbReference type="Proteomes" id="UP000478052">
    <property type="component" value="Unassembled WGS sequence"/>
</dbReference>
<evidence type="ECO:0000256" key="2">
    <source>
        <dbReference type="ARBA" id="ARBA00022737"/>
    </source>
</evidence>
<evidence type="ECO:0000313" key="6">
    <source>
        <dbReference type="Proteomes" id="UP000478052"/>
    </source>
</evidence>
<dbReference type="InterPro" id="IPR015915">
    <property type="entry name" value="Kelch-typ_b-propeller"/>
</dbReference>
<dbReference type="Pfam" id="PF06588">
    <property type="entry name" value="Muskelin_N"/>
    <property type="match status" value="1"/>
</dbReference>
<evidence type="ECO:0000313" key="5">
    <source>
        <dbReference type="EMBL" id="KAF0763456.1"/>
    </source>
</evidence>
<name>A0A6G0YZ03_APHCR</name>
<feature type="domain" description="Attractin/MKLN-like beta-propeller" evidence="4">
    <location>
        <begin position="258"/>
        <end position="442"/>
    </location>
</feature>
<dbReference type="InterPro" id="IPR006594">
    <property type="entry name" value="LisH"/>
</dbReference>
<dbReference type="PANTHER" id="PTHR15526">
    <property type="entry name" value="MUSKELIN"/>
    <property type="match status" value="1"/>
</dbReference>
<dbReference type="SUPFAM" id="SSF117281">
    <property type="entry name" value="Kelch motif"/>
    <property type="match status" value="1"/>
</dbReference>
<sequence length="762" mass="88624">MDEPSTSSNLCKKLSYSIHSYSSFLPTYAPENILQDNQKDQSSRWSSISNSPPQYLILKLQNTSIVKYIKFGKYERPHVCNLKRFKVYGGLEDDTKIELLYSGLSNNSEIETFNLRHTLDNSTMIPVRYIRLEPLESWGSNFNYSLWYVELHGIDDSHIISNEISRFYQFREDTLIRLCLKHFRQNHYDQLANVLLHSSHVTLEHPFLSQLYDTIVTHGNYEMAEILMDQAINDGFLEGFMKSQSFKPVWSLVKEHGNTSKKKPCMRGGHQMCIDSAAGIIYLLGGWDGQKDLSDLWCFTIATGTWRCISVNVEEHGGPSPRSCHKICIDMERRQIFVLGRFYEVQSYIGDYPQSDFYVYDIEQNQWTLICADTSIMGGPKLIFDHQLVMDSISSTIYVFGGRVVASSSRCGANESHKQNPDFSGFYKYHVPTNTWTCILPDTYHEIKYLDGVVTHNPQSVASRGGHSLLLHSKLRRIYIFGGQRQRMVQRCPEFLWYDIETGITQSMPMPATVDKPPVGYTQRATIDTDNDEIYILSSLSKDKDRKEDKVQNAFWVYFIKQNKWICIYKNHNSDEQYWNRMQHIEPCPRFAYQLVYDQKNKVHYLFGGNPGKADAQNLRLDDFWELKVHRCTNTELSIQCKLLIRKSKFQEIKKKDKVAAMQFLQTSVSELINHSDMEQTREVSKLIANKSSKIEYIKFSLFLSYQNFQETAALLFKDDNQSGDFNDQIHKWRCNLFDKLCNFFPKSMVQPQENLVDLISL</sequence>
<dbReference type="OrthoDB" id="10052615at2759"/>
<dbReference type="InterPro" id="IPR056737">
    <property type="entry name" value="Beta-prop_ATRN-MKLN-like"/>
</dbReference>
<dbReference type="Pfam" id="PF24981">
    <property type="entry name" value="Beta-prop_ATRN-LZTR1"/>
    <property type="match status" value="1"/>
</dbReference>
<gene>
    <name evidence="5" type="ORF">FWK35_00012789</name>
</gene>
<dbReference type="Gene3D" id="2.120.10.80">
    <property type="entry name" value="Kelch-type beta propeller"/>
    <property type="match status" value="2"/>
</dbReference>
<dbReference type="SUPFAM" id="SSF49785">
    <property type="entry name" value="Galactose-binding domain-like"/>
    <property type="match status" value="1"/>
</dbReference>